<reference evidence="7" key="1">
    <citation type="submission" date="2016-02" db="EMBL/GenBank/DDBJ databases">
        <title>Draft genome sequence of Microdochium bolleyi, a fungal endophyte of beachgrass.</title>
        <authorList>
            <consortium name="DOE Joint Genome Institute"/>
            <person name="David A.S."/>
            <person name="May G."/>
            <person name="Haridas S."/>
            <person name="Lim J."/>
            <person name="Wang M."/>
            <person name="Labutti K."/>
            <person name="Lipzen A."/>
            <person name="Barry K."/>
            <person name="Grigoriev I.V."/>
        </authorList>
    </citation>
    <scope>NUCLEOTIDE SEQUENCE [LARGE SCALE GENOMIC DNA]</scope>
    <source>
        <strain evidence="7">J235TASD1</strain>
    </source>
</reference>
<dbReference type="PANTHER" id="PTHR46865">
    <property type="entry name" value="OXIDOREDUCTASE-RELATED"/>
    <property type="match status" value="1"/>
</dbReference>
<dbReference type="Proteomes" id="UP000070501">
    <property type="component" value="Unassembled WGS sequence"/>
</dbReference>
<sequence length="467" mass="50684">MKSTITAIIPFAAAAAALQSPIQGLETVQGCYSGLSAMPPLRILVNGAGVCGPALACFLLGSDLDVAITIVERSPELRTGGQQIDLRDQGIPLMRTLGLLDTVKAHTVPETALSFVDSAGKTQGSFGVNDTGKGPQAFVSEYEIMRGDLVRVLYEHSLKLADEVPDKDRKSLKYEFGKYATDIIQDGTSTAAVTFSDGSQGTYDLVVGADGQGSKTRRLVWGVEAANKAFESKDLVVCLWTFPKSEWDQQHREAFVYPCPGRRIVSLRTAAPVSQGMFAIMGKTQELRDVQSRPVGEQKKLWASFFQNCGWQTDRLVESMRSADDFYMSEIGQLKMPQWHKGRTVLLGDAGYCPSPITGLGTTCSLMGAYNLAGSLAQHPGDIETALRRYDEDLRPFVKGAQSLPPGIPGIIYPASSWGVGVLRWCVWVVWVLKLDKLIASLAPEAKKDFKLPTYAALNLPAPEATK</sequence>
<comment type="pathway">
    <text evidence="1">Secondary metabolite biosynthesis.</text>
</comment>
<keyword evidence="4" id="KW-0560">Oxidoreductase</keyword>
<dbReference type="PRINTS" id="PR00420">
    <property type="entry name" value="RNGMNOXGNASE"/>
</dbReference>
<organism evidence="6 7">
    <name type="scientific">Microdochium bolleyi</name>
    <dbReference type="NCBI Taxonomy" id="196109"/>
    <lineage>
        <taxon>Eukaryota</taxon>
        <taxon>Fungi</taxon>
        <taxon>Dikarya</taxon>
        <taxon>Ascomycota</taxon>
        <taxon>Pezizomycotina</taxon>
        <taxon>Sordariomycetes</taxon>
        <taxon>Xylariomycetidae</taxon>
        <taxon>Xylariales</taxon>
        <taxon>Microdochiaceae</taxon>
        <taxon>Microdochium</taxon>
    </lineage>
</organism>
<gene>
    <name evidence="6" type="ORF">Micbo1qcDRAFT_237358</name>
</gene>
<dbReference type="GO" id="GO:0071949">
    <property type="term" value="F:FAD binding"/>
    <property type="evidence" value="ECO:0007669"/>
    <property type="project" value="InterPro"/>
</dbReference>
<evidence type="ECO:0000313" key="7">
    <source>
        <dbReference type="Proteomes" id="UP000070501"/>
    </source>
</evidence>
<dbReference type="Gene3D" id="3.30.9.10">
    <property type="entry name" value="D-Amino Acid Oxidase, subunit A, domain 2"/>
    <property type="match status" value="1"/>
</dbReference>
<dbReference type="OrthoDB" id="655030at2759"/>
<evidence type="ECO:0000256" key="4">
    <source>
        <dbReference type="ARBA" id="ARBA00023002"/>
    </source>
</evidence>
<keyword evidence="3" id="KW-0274">FAD</keyword>
<dbReference type="Gene3D" id="3.50.50.60">
    <property type="entry name" value="FAD/NAD(P)-binding domain"/>
    <property type="match status" value="1"/>
</dbReference>
<dbReference type="AlphaFoldDB" id="A0A136IL79"/>
<evidence type="ECO:0000256" key="2">
    <source>
        <dbReference type="ARBA" id="ARBA00022630"/>
    </source>
</evidence>
<dbReference type="InterPro" id="IPR051704">
    <property type="entry name" value="FAD_aromatic-hydroxylase"/>
</dbReference>
<evidence type="ECO:0000256" key="1">
    <source>
        <dbReference type="ARBA" id="ARBA00005179"/>
    </source>
</evidence>
<name>A0A136IL79_9PEZI</name>
<dbReference type="EMBL" id="KQ964276">
    <property type="protein sequence ID" value="KXJ85703.1"/>
    <property type="molecule type" value="Genomic_DNA"/>
</dbReference>
<dbReference type="GO" id="GO:0016491">
    <property type="term" value="F:oxidoreductase activity"/>
    <property type="evidence" value="ECO:0007669"/>
    <property type="project" value="UniProtKB-KW"/>
</dbReference>
<dbReference type="PANTHER" id="PTHR46865:SF7">
    <property type="entry name" value="MONOOXYGENASE, PUTATIVE (AFU_ORTHOLOGUE AFUA_8G07040)-RELATED"/>
    <property type="match status" value="1"/>
</dbReference>
<dbReference type="InterPro" id="IPR036188">
    <property type="entry name" value="FAD/NAD-bd_sf"/>
</dbReference>
<protein>
    <recommendedName>
        <fullName evidence="5">FAD-binding domain-containing protein</fullName>
    </recommendedName>
</protein>
<accession>A0A136IL79</accession>
<keyword evidence="2" id="KW-0285">Flavoprotein</keyword>
<feature type="domain" description="FAD-binding" evidence="5">
    <location>
        <begin position="43"/>
        <end position="399"/>
    </location>
</feature>
<dbReference type="SUPFAM" id="SSF51905">
    <property type="entry name" value="FAD/NAD(P)-binding domain"/>
    <property type="match status" value="1"/>
</dbReference>
<evidence type="ECO:0000256" key="3">
    <source>
        <dbReference type="ARBA" id="ARBA00022827"/>
    </source>
</evidence>
<evidence type="ECO:0000259" key="5">
    <source>
        <dbReference type="Pfam" id="PF01494"/>
    </source>
</evidence>
<keyword evidence="7" id="KW-1185">Reference proteome</keyword>
<dbReference type="InParanoid" id="A0A136IL79"/>
<dbReference type="InterPro" id="IPR002938">
    <property type="entry name" value="FAD-bd"/>
</dbReference>
<proteinExistence type="predicted"/>
<dbReference type="Pfam" id="PF01494">
    <property type="entry name" value="FAD_binding_3"/>
    <property type="match status" value="1"/>
</dbReference>
<evidence type="ECO:0000313" key="6">
    <source>
        <dbReference type="EMBL" id="KXJ85703.1"/>
    </source>
</evidence>
<dbReference type="STRING" id="196109.A0A136IL79"/>